<evidence type="ECO:0008006" key="3">
    <source>
        <dbReference type="Google" id="ProtNLM"/>
    </source>
</evidence>
<sequence length="133" mass="14792">MATVSLPENPNLDQLRRQARELWRAARAGDPAALARITDGHPAPPAELSALPLSAAQLVLARESGFPSWPRLRRYLDAVTAYGWAPRRWVRLLLSLGADPALRDARFDATPADWARHLGHEEVLDDLRGFRPS</sequence>
<accession>A0ABN2L5G5</accession>
<evidence type="ECO:0000313" key="2">
    <source>
        <dbReference type="Proteomes" id="UP001500655"/>
    </source>
</evidence>
<keyword evidence="2" id="KW-1185">Reference proteome</keyword>
<comment type="caution">
    <text evidence="1">The sequence shown here is derived from an EMBL/GenBank/DDBJ whole genome shotgun (WGS) entry which is preliminary data.</text>
</comment>
<name>A0ABN2L5G5_9ACTN</name>
<reference evidence="1 2" key="1">
    <citation type="journal article" date="2019" name="Int. J. Syst. Evol. Microbiol.">
        <title>The Global Catalogue of Microorganisms (GCM) 10K type strain sequencing project: providing services to taxonomists for standard genome sequencing and annotation.</title>
        <authorList>
            <consortium name="The Broad Institute Genomics Platform"/>
            <consortium name="The Broad Institute Genome Sequencing Center for Infectious Disease"/>
            <person name="Wu L."/>
            <person name="Ma J."/>
        </authorList>
    </citation>
    <scope>NUCLEOTIDE SEQUENCE [LARGE SCALE GENOMIC DNA]</scope>
    <source>
        <strain evidence="1 2">JCM 13249</strain>
    </source>
</reference>
<dbReference type="RefSeq" id="WP_344087889.1">
    <property type="nucleotide sequence ID" value="NZ_BAAALS010000041.1"/>
</dbReference>
<dbReference type="Proteomes" id="UP001500655">
    <property type="component" value="Unassembled WGS sequence"/>
</dbReference>
<organism evidence="1 2">
    <name type="scientific">Luedemannella helvata</name>
    <dbReference type="NCBI Taxonomy" id="349315"/>
    <lineage>
        <taxon>Bacteria</taxon>
        <taxon>Bacillati</taxon>
        <taxon>Actinomycetota</taxon>
        <taxon>Actinomycetes</taxon>
        <taxon>Micromonosporales</taxon>
        <taxon>Micromonosporaceae</taxon>
        <taxon>Luedemannella</taxon>
    </lineage>
</organism>
<evidence type="ECO:0000313" key="1">
    <source>
        <dbReference type="EMBL" id="GAA1775037.1"/>
    </source>
</evidence>
<proteinExistence type="predicted"/>
<protein>
    <recommendedName>
        <fullName evidence="3">Ankyrin repeat domain-containing protein</fullName>
    </recommendedName>
</protein>
<gene>
    <name evidence="1" type="ORF">GCM10009681_53320</name>
</gene>
<dbReference type="EMBL" id="BAAALS010000041">
    <property type="protein sequence ID" value="GAA1775037.1"/>
    <property type="molecule type" value="Genomic_DNA"/>
</dbReference>